<name>A0ABN6L929_9BACT</name>
<proteinExistence type="predicted"/>
<evidence type="ECO:0000256" key="1">
    <source>
        <dbReference type="SAM" id="Phobius"/>
    </source>
</evidence>
<protein>
    <submittedName>
        <fullName evidence="3">Uncharacterized protein</fullName>
    </submittedName>
</protein>
<gene>
    <name evidence="2" type="ORF">PEPS_01060</name>
    <name evidence="3" type="ORF">PEPS_01070</name>
</gene>
<organism evidence="3 4">
    <name type="scientific">Persicobacter psychrovividus</name>
    <dbReference type="NCBI Taxonomy" id="387638"/>
    <lineage>
        <taxon>Bacteria</taxon>
        <taxon>Pseudomonadati</taxon>
        <taxon>Bacteroidota</taxon>
        <taxon>Cytophagia</taxon>
        <taxon>Cytophagales</taxon>
        <taxon>Persicobacteraceae</taxon>
        <taxon>Persicobacter</taxon>
    </lineage>
</organism>
<keyword evidence="1" id="KW-1133">Transmembrane helix</keyword>
<sequence length="77" mass="8841">MLVKVLAGISSKIPVINFANVFIKLFIILLFCVFTYCLHYKCTRLILLNSYVYQIFKSAHSLTAQVKLSISQTSLFY</sequence>
<evidence type="ECO:0000313" key="2">
    <source>
        <dbReference type="EMBL" id="BDC97825.1"/>
    </source>
</evidence>
<evidence type="ECO:0000313" key="3">
    <source>
        <dbReference type="EMBL" id="BDC97826.1"/>
    </source>
</evidence>
<dbReference type="Proteomes" id="UP001354989">
    <property type="component" value="Chromosome"/>
</dbReference>
<accession>A0ABN6L929</accession>
<reference evidence="3 4" key="1">
    <citation type="submission" date="2021-12" db="EMBL/GenBank/DDBJ databases">
        <title>Genome sequencing of bacteria with rrn-lacking chromosome and rrn-plasmid.</title>
        <authorList>
            <person name="Anda M."/>
            <person name="Iwasaki W."/>
        </authorList>
    </citation>
    <scope>NUCLEOTIDE SEQUENCE [LARGE SCALE GENOMIC DNA]</scope>
    <source>
        <strain evidence="3 4">NBRC 101262</strain>
    </source>
</reference>
<keyword evidence="1" id="KW-0472">Membrane</keyword>
<evidence type="ECO:0000313" key="4">
    <source>
        <dbReference type="Proteomes" id="UP001354989"/>
    </source>
</evidence>
<dbReference type="EMBL" id="AP025292">
    <property type="protein sequence ID" value="BDC97825.1"/>
    <property type="molecule type" value="Genomic_DNA"/>
</dbReference>
<feature type="transmembrane region" description="Helical" evidence="1">
    <location>
        <begin position="15"/>
        <end position="38"/>
    </location>
</feature>
<dbReference type="EMBL" id="AP025292">
    <property type="protein sequence ID" value="BDC97826.1"/>
    <property type="molecule type" value="Genomic_DNA"/>
</dbReference>
<keyword evidence="1" id="KW-0812">Transmembrane</keyword>
<keyword evidence="4" id="KW-1185">Reference proteome</keyword>